<accession>K1TWS0</accession>
<dbReference type="GO" id="GO:0030170">
    <property type="term" value="F:pyridoxal phosphate binding"/>
    <property type="evidence" value="ECO:0007669"/>
    <property type="project" value="TreeGrafter"/>
</dbReference>
<comment type="similarity">
    <text evidence="1">Belongs to the glycogen phosphorylase family.</text>
</comment>
<dbReference type="PANTHER" id="PTHR11468:SF3">
    <property type="entry name" value="GLYCOGEN PHOSPHORYLASE, LIVER FORM"/>
    <property type="match status" value="1"/>
</dbReference>
<feature type="non-terminal residue" evidence="2">
    <location>
        <position position="1"/>
    </location>
</feature>
<organism evidence="2">
    <name type="scientific">human gut metagenome</name>
    <dbReference type="NCBI Taxonomy" id="408170"/>
    <lineage>
        <taxon>unclassified sequences</taxon>
        <taxon>metagenomes</taxon>
        <taxon>organismal metagenomes</taxon>
    </lineage>
</organism>
<dbReference type="GO" id="GO:0005737">
    <property type="term" value="C:cytoplasm"/>
    <property type="evidence" value="ECO:0007669"/>
    <property type="project" value="TreeGrafter"/>
</dbReference>
<sequence length="295" mass="33443">VLADYGVKLENLYECEPDAGLGNGGLGRLAACYLDALATDGYPARGYSILYECGIFKQKLVDGWQTELPDFWLPGGEVWLVPHEESALEVRFEGNVNESWDGGFHHVDVENYKPVQAVPYDMYVAGKDGKGISVLRLWAAKAPALDMTLFNQGDYMRAMEQNAMAEVISKVLYPADNHPEGKSLRLRQQYFLVSASIQDIVHRHLRVFGTMDNFPEKVAIHINDTHPTLAIPELMRILLDECGYGWDDAWKIVTKSVAYTNHTVMKEALECWPEDIYSRLLPRIYQITKEIDNRL</sequence>
<evidence type="ECO:0000256" key="1">
    <source>
        <dbReference type="ARBA" id="ARBA00006047"/>
    </source>
</evidence>
<dbReference type="EMBL" id="AJWZ01002579">
    <property type="protein sequence ID" value="EKC70580.1"/>
    <property type="molecule type" value="Genomic_DNA"/>
</dbReference>
<gene>
    <name evidence="2" type="ORF">OBE_03822</name>
</gene>
<dbReference type="SUPFAM" id="SSF53756">
    <property type="entry name" value="UDP-Glycosyltransferase/glycogen phosphorylase"/>
    <property type="match status" value="1"/>
</dbReference>
<reference evidence="2" key="1">
    <citation type="journal article" date="2013" name="Environ. Microbiol.">
        <title>Microbiota from the distal guts of lean and obese adolescents exhibit partial functional redundancy besides clear differences in community structure.</title>
        <authorList>
            <person name="Ferrer M."/>
            <person name="Ruiz A."/>
            <person name="Lanza F."/>
            <person name="Haange S.B."/>
            <person name="Oberbach A."/>
            <person name="Till H."/>
            <person name="Bargiela R."/>
            <person name="Campoy C."/>
            <person name="Segura M.T."/>
            <person name="Richter M."/>
            <person name="von Bergen M."/>
            <person name="Seifert J."/>
            <person name="Suarez A."/>
        </authorList>
    </citation>
    <scope>NUCLEOTIDE SEQUENCE</scope>
</reference>
<dbReference type="GO" id="GO:0008184">
    <property type="term" value="F:glycogen phosphorylase activity"/>
    <property type="evidence" value="ECO:0007669"/>
    <property type="project" value="InterPro"/>
</dbReference>
<dbReference type="GO" id="GO:0005980">
    <property type="term" value="P:glycogen catabolic process"/>
    <property type="evidence" value="ECO:0007669"/>
    <property type="project" value="TreeGrafter"/>
</dbReference>
<dbReference type="Gene3D" id="3.40.50.2000">
    <property type="entry name" value="Glycogen Phosphorylase B"/>
    <property type="match status" value="1"/>
</dbReference>
<dbReference type="Pfam" id="PF00343">
    <property type="entry name" value="Phosphorylase"/>
    <property type="match status" value="1"/>
</dbReference>
<proteinExistence type="inferred from homology"/>
<name>K1TWS0_9ZZZZ</name>
<dbReference type="AlphaFoldDB" id="K1TWS0"/>
<dbReference type="InterPro" id="IPR000811">
    <property type="entry name" value="Glyco_trans_35"/>
</dbReference>
<dbReference type="FunFam" id="3.40.50.2000:FF:000807">
    <property type="entry name" value="Alpha-glucan phosphorylase 2, cytosolic"/>
    <property type="match status" value="1"/>
</dbReference>
<comment type="caution">
    <text evidence="2">The sequence shown here is derived from an EMBL/GenBank/DDBJ whole genome shotgun (WGS) entry which is preliminary data.</text>
</comment>
<evidence type="ECO:0000313" key="2">
    <source>
        <dbReference type="EMBL" id="EKC70580.1"/>
    </source>
</evidence>
<dbReference type="PANTHER" id="PTHR11468">
    <property type="entry name" value="GLYCOGEN PHOSPHORYLASE"/>
    <property type="match status" value="1"/>
</dbReference>
<feature type="non-terminal residue" evidence="2">
    <location>
        <position position="295"/>
    </location>
</feature>
<protein>
    <submittedName>
        <fullName evidence="2">Glycogen/starch/alpha-glucan phosphorylase</fullName>
    </submittedName>
</protein>